<keyword evidence="5 8" id="KW-1133">Transmembrane helix</keyword>
<keyword evidence="2" id="KW-1003">Cell membrane</keyword>
<evidence type="ECO:0000256" key="8">
    <source>
        <dbReference type="SAM" id="Phobius"/>
    </source>
</evidence>
<comment type="caution">
    <text evidence="9">The sequence shown here is derived from an EMBL/GenBank/DDBJ whole genome shotgun (WGS) entry which is preliminary data.</text>
</comment>
<evidence type="ECO:0000256" key="6">
    <source>
        <dbReference type="ARBA" id="ARBA00023136"/>
    </source>
</evidence>
<feature type="transmembrane region" description="Helical" evidence="8">
    <location>
        <begin position="204"/>
        <end position="223"/>
    </location>
</feature>
<evidence type="ECO:0000256" key="7">
    <source>
        <dbReference type="ARBA" id="ARBA00024033"/>
    </source>
</evidence>
<reference evidence="10" key="1">
    <citation type="journal article" date="2019" name="Int. J. Syst. Evol. Microbiol.">
        <title>The Global Catalogue of Microorganisms (GCM) 10K type strain sequencing project: providing services to taxonomists for standard genome sequencing and annotation.</title>
        <authorList>
            <consortium name="The Broad Institute Genomics Platform"/>
            <consortium name="The Broad Institute Genome Sequencing Center for Infectious Disease"/>
            <person name="Wu L."/>
            <person name="Ma J."/>
        </authorList>
    </citation>
    <scope>NUCLEOTIDE SEQUENCE [LARGE SCALE GENOMIC DNA]</scope>
    <source>
        <strain evidence="10">JCM 16540</strain>
    </source>
</reference>
<feature type="transmembrane region" description="Helical" evidence="8">
    <location>
        <begin position="136"/>
        <end position="162"/>
    </location>
</feature>
<keyword evidence="6 8" id="KW-0472">Membrane</keyword>
<feature type="transmembrane region" description="Helical" evidence="8">
    <location>
        <begin position="93"/>
        <end position="115"/>
    </location>
</feature>
<feature type="transmembrane region" description="Helical" evidence="8">
    <location>
        <begin position="263"/>
        <end position="283"/>
    </location>
</feature>
<evidence type="ECO:0000256" key="4">
    <source>
        <dbReference type="ARBA" id="ARBA00022692"/>
    </source>
</evidence>
<feature type="transmembrane region" description="Helical" evidence="8">
    <location>
        <begin position="174"/>
        <end position="197"/>
    </location>
</feature>
<dbReference type="EMBL" id="BAAAYR010000006">
    <property type="protein sequence ID" value="GAA3578068.1"/>
    <property type="molecule type" value="Genomic_DNA"/>
</dbReference>
<proteinExistence type="inferred from homology"/>
<evidence type="ECO:0000313" key="10">
    <source>
        <dbReference type="Proteomes" id="UP001500767"/>
    </source>
</evidence>
<sequence length="408" mass="42362">MARSRTTLPLRRTWPARTAWAVFAVCTAVLVHIAVRRPAGPDGMSDLGVYTGAVRAPLDGGSLYGFAAANGDRFVYPPFAGLLLVPVAVLPDLVARVVWTLLSCAQVVVLAWVVVRRSRLPALARLAPGVRVPLVATVLLLTYPVFSGIFLGQVSLLVTLLALVDAVDLAPRRFAGVATGLAAALKLTPLVFVPYLWFTGRRRAAGTALVTWAAAAAVGWWLAPADSRRFVASLGEDRPFQDLGQGDNASLVGLLTRSGLGTGSGPVLVALLVVVALVMVLGYRRARFAHRRGEVLAGAVVVGAVAVLVSPVSWSHHQVPLVLAAACGPALGRVGAATWTAAVLLLTGIPVQALLLHVGAPGPLLRESSVLLALAVACVVPFGATRTARASSSVALLHRRGDPDAAGP</sequence>
<evidence type="ECO:0000256" key="2">
    <source>
        <dbReference type="ARBA" id="ARBA00022475"/>
    </source>
</evidence>
<feature type="transmembrane region" description="Helical" evidence="8">
    <location>
        <begin position="370"/>
        <end position="388"/>
    </location>
</feature>
<evidence type="ECO:0000313" key="9">
    <source>
        <dbReference type="EMBL" id="GAA3578068.1"/>
    </source>
</evidence>
<accession>A0ABP6Y6E7</accession>
<keyword evidence="3" id="KW-0808">Transferase</keyword>
<evidence type="ECO:0008006" key="11">
    <source>
        <dbReference type="Google" id="ProtNLM"/>
    </source>
</evidence>
<name>A0ABP6Y6E7_9ACTN</name>
<dbReference type="RefSeq" id="WP_204912890.1">
    <property type="nucleotide sequence ID" value="NZ_BAAAYR010000006.1"/>
</dbReference>
<evidence type="ECO:0000256" key="5">
    <source>
        <dbReference type="ARBA" id="ARBA00022989"/>
    </source>
</evidence>
<protein>
    <recommendedName>
        <fullName evidence="11">Alpha-1,2-mannosyltransferase</fullName>
    </recommendedName>
</protein>
<comment type="subcellular location">
    <subcellularLocation>
        <location evidence="1">Cell membrane</location>
        <topology evidence="1">Multi-pass membrane protein</topology>
    </subcellularLocation>
</comment>
<evidence type="ECO:0000256" key="3">
    <source>
        <dbReference type="ARBA" id="ARBA00022679"/>
    </source>
</evidence>
<dbReference type="Proteomes" id="UP001500767">
    <property type="component" value="Unassembled WGS sequence"/>
</dbReference>
<comment type="similarity">
    <text evidence="7">Belongs to the glycosyltransferase 87 family.</text>
</comment>
<dbReference type="Pfam" id="PF09594">
    <property type="entry name" value="GT87"/>
    <property type="match status" value="1"/>
</dbReference>
<keyword evidence="10" id="KW-1185">Reference proteome</keyword>
<dbReference type="InterPro" id="IPR018584">
    <property type="entry name" value="GT87"/>
</dbReference>
<organism evidence="9 10">
    <name type="scientific">Microlunatus spumicola</name>
    <dbReference type="NCBI Taxonomy" id="81499"/>
    <lineage>
        <taxon>Bacteria</taxon>
        <taxon>Bacillati</taxon>
        <taxon>Actinomycetota</taxon>
        <taxon>Actinomycetes</taxon>
        <taxon>Propionibacteriales</taxon>
        <taxon>Propionibacteriaceae</taxon>
        <taxon>Microlunatus</taxon>
    </lineage>
</organism>
<gene>
    <name evidence="9" type="ORF">GCM10022197_39260</name>
</gene>
<feature type="transmembrane region" description="Helical" evidence="8">
    <location>
        <begin position="295"/>
        <end position="314"/>
    </location>
</feature>
<keyword evidence="4 8" id="KW-0812">Transmembrane</keyword>
<evidence type="ECO:0000256" key="1">
    <source>
        <dbReference type="ARBA" id="ARBA00004651"/>
    </source>
</evidence>
<feature type="transmembrane region" description="Helical" evidence="8">
    <location>
        <begin position="334"/>
        <end position="358"/>
    </location>
</feature>